<dbReference type="Proteomes" id="UP001281761">
    <property type="component" value="Unassembled WGS sequence"/>
</dbReference>
<gene>
    <name evidence="1" type="ORF">BLNAU_7403</name>
</gene>
<protein>
    <submittedName>
        <fullName evidence="1">Uncharacterized protein</fullName>
    </submittedName>
</protein>
<accession>A0ABQ9Y1G7</accession>
<keyword evidence="2" id="KW-1185">Reference proteome</keyword>
<comment type="caution">
    <text evidence="1">The sequence shown here is derived from an EMBL/GenBank/DDBJ whole genome shotgun (WGS) entry which is preliminary data.</text>
</comment>
<name>A0ABQ9Y1G7_9EUKA</name>
<evidence type="ECO:0000313" key="1">
    <source>
        <dbReference type="EMBL" id="KAK2957504.1"/>
    </source>
</evidence>
<reference evidence="1 2" key="1">
    <citation type="journal article" date="2022" name="bioRxiv">
        <title>Genomics of Preaxostyla Flagellates Illuminates Evolutionary Transitions and the Path Towards Mitochondrial Loss.</title>
        <authorList>
            <person name="Novak L.V.F."/>
            <person name="Treitli S.C."/>
            <person name="Pyrih J."/>
            <person name="Halakuc P."/>
            <person name="Pipaliya S.V."/>
            <person name="Vacek V."/>
            <person name="Brzon O."/>
            <person name="Soukal P."/>
            <person name="Eme L."/>
            <person name="Dacks J.B."/>
            <person name="Karnkowska A."/>
            <person name="Elias M."/>
            <person name="Hampl V."/>
        </authorList>
    </citation>
    <scope>NUCLEOTIDE SEQUENCE [LARGE SCALE GENOMIC DNA]</scope>
    <source>
        <strain evidence="1">NAU3</strain>
        <tissue evidence="1">Gut</tissue>
    </source>
</reference>
<proteinExistence type="predicted"/>
<organism evidence="1 2">
    <name type="scientific">Blattamonas nauphoetae</name>
    <dbReference type="NCBI Taxonomy" id="2049346"/>
    <lineage>
        <taxon>Eukaryota</taxon>
        <taxon>Metamonada</taxon>
        <taxon>Preaxostyla</taxon>
        <taxon>Oxymonadida</taxon>
        <taxon>Blattamonas</taxon>
    </lineage>
</organism>
<evidence type="ECO:0000313" key="2">
    <source>
        <dbReference type="Proteomes" id="UP001281761"/>
    </source>
</evidence>
<sequence>MSTLVTNSSSSTDSTCDDCSPFLNWDEEEHESDQEKAVVFRSLVATLKLQPSLDDYLVARAMKLLDYVVPSDRQSADTFIGAFGPITDDSSPDFVHSIGMFFSSTNQVITATAMKMLHRLILYWSSKVHYTLVKVGLITQIINTLKQLSLSFTEAEDFHSNLIYTIYRSLRFTTPFFLRQLKIKDRNGQQAVYETILKQVLIPSERYICHLCVNRFSIVDGDQSKHFMDLLALLLRISPCYQPTMEFVLHMPVFLTIPSCHTFFEGDEAIWTFLDNINISQREWNETRGLVRQNWKTVHRMLRMEGIEDVNEKRLQNHKTGYGGYIVYSSIGWNSLHGMNLPRL</sequence>
<dbReference type="EMBL" id="JARBJD010000045">
    <property type="protein sequence ID" value="KAK2957504.1"/>
    <property type="molecule type" value="Genomic_DNA"/>
</dbReference>